<name>A0A7Y0L7L9_9FIRM</name>
<accession>A0A7Y0L7L9</accession>
<dbReference type="Proteomes" id="UP000533476">
    <property type="component" value="Unassembled WGS sequence"/>
</dbReference>
<feature type="region of interest" description="Disordered" evidence="1">
    <location>
        <begin position="202"/>
        <end position="241"/>
    </location>
</feature>
<protein>
    <submittedName>
        <fullName evidence="2">Uncharacterized protein</fullName>
    </submittedName>
</protein>
<comment type="caution">
    <text evidence="2">The sequence shown here is derived from an EMBL/GenBank/DDBJ whole genome shotgun (WGS) entry which is preliminary data.</text>
</comment>
<dbReference type="AlphaFoldDB" id="A0A7Y0L7L9"/>
<evidence type="ECO:0000256" key="1">
    <source>
        <dbReference type="SAM" id="MobiDB-lite"/>
    </source>
</evidence>
<feature type="compositionally biased region" description="Low complexity" evidence="1">
    <location>
        <begin position="206"/>
        <end position="235"/>
    </location>
</feature>
<evidence type="ECO:0000313" key="2">
    <source>
        <dbReference type="EMBL" id="NMP24493.1"/>
    </source>
</evidence>
<evidence type="ECO:0000313" key="3">
    <source>
        <dbReference type="Proteomes" id="UP000533476"/>
    </source>
</evidence>
<organism evidence="2 3">
    <name type="scientific">Sulfobacillus harzensis</name>
    <dbReference type="NCBI Taxonomy" id="2729629"/>
    <lineage>
        <taxon>Bacteria</taxon>
        <taxon>Bacillati</taxon>
        <taxon>Bacillota</taxon>
        <taxon>Clostridia</taxon>
        <taxon>Eubacteriales</taxon>
        <taxon>Clostridiales Family XVII. Incertae Sedis</taxon>
        <taxon>Sulfobacillus</taxon>
    </lineage>
</organism>
<dbReference type="EMBL" id="JABBVZ010000115">
    <property type="protein sequence ID" value="NMP24493.1"/>
    <property type="molecule type" value="Genomic_DNA"/>
</dbReference>
<feature type="region of interest" description="Disordered" evidence="1">
    <location>
        <begin position="56"/>
        <end position="99"/>
    </location>
</feature>
<dbReference type="RefSeq" id="WP_169102659.1">
    <property type="nucleotide sequence ID" value="NZ_JABBVZ010000115.1"/>
</dbReference>
<proteinExistence type="predicted"/>
<reference evidence="2 3" key="1">
    <citation type="submission" date="2020-04" db="EMBL/GenBank/DDBJ databases">
        <authorList>
            <person name="Zhang R."/>
            <person name="Schippers A."/>
        </authorList>
    </citation>
    <scope>NUCLEOTIDE SEQUENCE [LARGE SCALE GENOMIC DNA]</scope>
    <source>
        <strain evidence="2 3">DSM 109850</strain>
    </source>
</reference>
<sequence length="581" mass="62935">MNAWRRRVRLAAIVVGVMVGVLTFGSHGRWGSGHWQWQTNTAYAYVTCGPECSPTSGGSTSSESSNTGSPPTSINDNNNGSNNTGTPTSSGGSSSGSSSSNPCAANPAPSYCYNSNWSCTGTAGACINGWETTTYPAGCPESSETFNCGSNTTSCQGPSIFVSCAGNGEAYYEPTRIKSAACGDANASGVVRNGANYLGPASGCATSRPPSSSTGSTTTTTTTTTTGYTAPSQPTSCPAGQELAPVTTYTTENRCTPTYTTETYTSAVQVPVTTTQAYTAYRQEDQTYTYTVQVPQTRTGVRYVKQPYTAYRTVPVTTRVWVNTSHWATGRRWVSTGGRYDCYWVSRRRVCRWVSTGYWQTYSYWVNSGYWQTYSYWVNSGYWSTRTTYTREAYTAYRTVRQTYTYTVYVPETRTGVRVVSVPYTAYRTVTTYQTEYRTGTEQVQTGETCQSVTIPVTTDQCEPVTVTTTTQSAGPQIFDRCMPKPLLSTYHGQPVHPPTHDNWVTAGGAPPNTLLPGPGWAIDHTQLEKVITTCVGSGANQSCSQQVQPDGVGYQEVYDPNDCPYPVVQFSPNPTVSSTL</sequence>
<gene>
    <name evidence="2" type="ORF">HIJ39_19435</name>
</gene>
<keyword evidence="3" id="KW-1185">Reference proteome</keyword>